<dbReference type="AlphaFoldDB" id="A0A9Q1H3K4"/>
<evidence type="ECO:0000313" key="2">
    <source>
        <dbReference type="Proteomes" id="UP001152320"/>
    </source>
</evidence>
<keyword evidence="2" id="KW-1185">Reference proteome</keyword>
<dbReference type="EMBL" id="JAIZAY010000012">
    <property type="protein sequence ID" value="KAJ8032129.1"/>
    <property type="molecule type" value="Genomic_DNA"/>
</dbReference>
<accession>A0A9Q1H3K4</accession>
<comment type="caution">
    <text evidence="1">The sequence shown here is derived from an EMBL/GenBank/DDBJ whole genome shotgun (WGS) entry which is preliminary data.</text>
</comment>
<protein>
    <submittedName>
        <fullName evidence="1">Uncharacterized protein</fullName>
    </submittedName>
</protein>
<dbReference type="OrthoDB" id="414666at2759"/>
<evidence type="ECO:0000313" key="1">
    <source>
        <dbReference type="EMBL" id="KAJ8032129.1"/>
    </source>
</evidence>
<organism evidence="1 2">
    <name type="scientific">Holothuria leucospilota</name>
    <name type="common">Black long sea cucumber</name>
    <name type="synonym">Mertensiothuria leucospilota</name>
    <dbReference type="NCBI Taxonomy" id="206669"/>
    <lineage>
        <taxon>Eukaryota</taxon>
        <taxon>Metazoa</taxon>
        <taxon>Echinodermata</taxon>
        <taxon>Eleutherozoa</taxon>
        <taxon>Echinozoa</taxon>
        <taxon>Holothuroidea</taxon>
        <taxon>Aspidochirotacea</taxon>
        <taxon>Aspidochirotida</taxon>
        <taxon>Holothuriidae</taxon>
        <taxon>Holothuria</taxon>
    </lineage>
</organism>
<name>A0A9Q1H3K4_HOLLE</name>
<sequence length="61" mass="6843">MFYDQLVQGVKTVPIKDRLLILGDLDARVGADFPFWTPHIGKFGVGKINDSGRELLDLRVT</sequence>
<gene>
    <name evidence="1" type="ORF">HOLleu_25562</name>
</gene>
<reference evidence="1" key="1">
    <citation type="submission" date="2021-10" db="EMBL/GenBank/DDBJ databases">
        <title>Tropical sea cucumber genome reveals ecological adaptation and Cuvierian tubules defense mechanism.</title>
        <authorList>
            <person name="Chen T."/>
        </authorList>
    </citation>
    <scope>NUCLEOTIDE SEQUENCE</scope>
    <source>
        <strain evidence="1">Nanhai2018</strain>
        <tissue evidence="1">Muscle</tissue>
    </source>
</reference>
<dbReference type="Proteomes" id="UP001152320">
    <property type="component" value="Chromosome 12"/>
</dbReference>
<proteinExistence type="predicted"/>